<reference evidence="1" key="1">
    <citation type="submission" date="2022-06" db="EMBL/GenBank/DDBJ databases">
        <title>Phylogenomic reconstructions and comparative analyses of Kickxellomycotina fungi.</title>
        <authorList>
            <person name="Reynolds N.K."/>
            <person name="Stajich J.E."/>
            <person name="Barry K."/>
            <person name="Grigoriev I.V."/>
            <person name="Crous P."/>
            <person name="Smith M.E."/>
        </authorList>
    </citation>
    <scope>NUCLEOTIDE SEQUENCE</scope>
    <source>
        <strain evidence="1">RSA 2271</strain>
    </source>
</reference>
<protein>
    <submittedName>
        <fullName evidence="1">Uncharacterized protein</fullName>
    </submittedName>
</protein>
<proteinExistence type="predicted"/>
<keyword evidence="2" id="KW-1185">Reference proteome</keyword>
<dbReference type="Proteomes" id="UP001145114">
    <property type="component" value="Unassembled WGS sequence"/>
</dbReference>
<gene>
    <name evidence="1" type="ORF">EV182_000195</name>
</gene>
<evidence type="ECO:0000313" key="1">
    <source>
        <dbReference type="EMBL" id="KAJ1675982.1"/>
    </source>
</evidence>
<comment type="caution">
    <text evidence="1">The sequence shown here is derived from an EMBL/GenBank/DDBJ whole genome shotgun (WGS) entry which is preliminary data.</text>
</comment>
<evidence type="ECO:0000313" key="2">
    <source>
        <dbReference type="Proteomes" id="UP001145114"/>
    </source>
</evidence>
<organism evidence="1 2">
    <name type="scientific">Spiromyces aspiralis</name>
    <dbReference type="NCBI Taxonomy" id="68401"/>
    <lineage>
        <taxon>Eukaryota</taxon>
        <taxon>Fungi</taxon>
        <taxon>Fungi incertae sedis</taxon>
        <taxon>Zoopagomycota</taxon>
        <taxon>Kickxellomycotina</taxon>
        <taxon>Kickxellomycetes</taxon>
        <taxon>Kickxellales</taxon>
        <taxon>Kickxellaceae</taxon>
        <taxon>Spiromyces</taxon>
    </lineage>
</organism>
<name>A0ACC1HHM5_9FUNG</name>
<sequence>MSKLIRSTAFILGFDEQQFYATLFVTLFLALALWVWRPFSPISRIPTSVPDLLFPIRVVFLRLNGTWLKETMAMHRTHGKLVRTGRNEVSITDLKEAKRIFATHTFRKALFEEVTAFGVENTFTTPNPLLNHQRRRLLRPAFTIANISSIEDRILNAGPLSLKRKLEADLDRAMAESGCDRIRFNYYFDIYYAMFDTIGELGFGGSFGILHNHDYLALHGIEAMNRLAMLQALMPSFKDLIPRLAYDPHNHIIKLRSFIETLIDKRLLLLKELEDKAKLTGQPIEKPNDLLQNFIDRTDFSLPSSKEGGGGSIKGKLNRDELMSELTIQVSAGPETSSSTMHWALFFLQAYPECYSKVVNEIRSKFPNKAKPIRYSTDHNELPYLEAVIWETLRILPVASNPLIRSVPESEDGKEPGAVICGYRVPPGTYIFMSAIAIHHDPDLWEEPERFMPERFLGEEGIARRKNLFAFSSGARECPGKNFALSIMFMFLANILRDYDLEIPEDVPFGPHVINPETGYPKVLTPQLAMIVMPADPKRHSVLWLKRSNIPTA</sequence>
<accession>A0ACC1HHM5</accession>
<dbReference type="EMBL" id="JAMZIH010005147">
    <property type="protein sequence ID" value="KAJ1675982.1"/>
    <property type="molecule type" value="Genomic_DNA"/>
</dbReference>